<name>I3Y5G6_THIV6</name>
<evidence type="ECO:0000256" key="4">
    <source>
        <dbReference type="ARBA" id="ARBA00022989"/>
    </source>
</evidence>
<organism evidence="8 9">
    <name type="scientific">Thiocystis violascens (strain ATCC 17096 / DSM 198 / 6111)</name>
    <name type="common">Chromatium violascens</name>
    <dbReference type="NCBI Taxonomy" id="765911"/>
    <lineage>
        <taxon>Bacteria</taxon>
        <taxon>Pseudomonadati</taxon>
        <taxon>Pseudomonadota</taxon>
        <taxon>Gammaproteobacteria</taxon>
        <taxon>Chromatiales</taxon>
        <taxon>Chromatiaceae</taxon>
        <taxon>Thiocystis</taxon>
    </lineage>
</organism>
<evidence type="ECO:0000256" key="6">
    <source>
        <dbReference type="SAM" id="Phobius"/>
    </source>
</evidence>
<dbReference type="Proteomes" id="UP000006062">
    <property type="component" value="Chromosome"/>
</dbReference>
<evidence type="ECO:0000256" key="5">
    <source>
        <dbReference type="ARBA" id="ARBA00023136"/>
    </source>
</evidence>
<gene>
    <name evidence="8" type="ordered locus">Thivi_0158</name>
</gene>
<sequence length="172" mass="19426">MTNHDEPPQAILQDVNREQTLEYAGFWIRVVASLIDSILIVLVTLPLLLWIYGVEYFDPEQTGFVAGTADFLISWVLPAIAVIVFWIYKSATPGKMLVSARIVDARTGERASTGQLIGRYFGYFVSGIPFLLGLIWVAFDRRKQGWHDKLAGTVVVREKNRGPEPVRFDRQA</sequence>
<evidence type="ECO:0000259" key="7">
    <source>
        <dbReference type="Pfam" id="PF06271"/>
    </source>
</evidence>
<dbReference type="GO" id="GO:0005886">
    <property type="term" value="C:plasma membrane"/>
    <property type="evidence" value="ECO:0007669"/>
    <property type="project" value="UniProtKB-SubCell"/>
</dbReference>
<dbReference type="HOGENOM" id="CLU_053152_3_2_6"/>
<dbReference type="Pfam" id="PF06271">
    <property type="entry name" value="RDD"/>
    <property type="match status" value="1"/>
</dbReference>
<dbReference type="eggNOG" id="COG1714">
    <property type="taxonomic scope" value="Bacteria"/>
</dbReference>
<keyword evidence="5 6" id="KW-0472">Membrane</keyword>
<evidence type="ECO:0000313" key="9">
    <source>
        <dbReference type="Proteomes" id="UP000006062"/>
    </source>
</evidence>
<dbReference type="KEGG" id="tvi:Thivi_0158"/>
<dbReference type="EMBL" id="CP003154">
    <property type="protein sequence ID" value="AFL72234.1"/>
    <property type="molecule type" value="Genomic_DNA"/>
</dbReference>
<feature type="transmembrane region" description="Helical" evidence="6">
    <location>
        <begin position="26"/>
        <end position="52"/>
    </location>
</feature>
<dbReference type="InterPro" id="IPR051791">
    <property type="entry name" value="Pra-immunoreactive"/>
</dbReference>
<accession>I3Y5G6</accession>
<keyword evidence="4 6" id="KW-1133">Transmembrane helix</keyword>
<feature type="transmembrane region" description="Helical" evidence="6">
    <location>
        <begin position="64"/>
        <end position="88"/>
    </location>
</feature>
<evidence type="ECO:0000256" key="3">
    <source>
        <dbReference type="ARBA" id="ARBA00022692"/>
    </source>
</evidence>
<feature type="transmembrane region" description="Helical" evidence="6">
    <location>
        <begin position="120"/>
        <end position="139"/>
    </location>
</feature>
<keyword evidence="3 6" id="KW-0812">Transmembrane</keyword>
<evidence type="ECO:0000313" key="8">
    <source>
        <dbReference type="EMBL" id="AFL72234.1"/>
    </source>
</evidence>
<keyword evidence="9" id="KW-1185">Reference proteome</keyword>
<evidence type="ECO:0000256" key="2">
    <source>
        <dbReference type="ARBA" id="ARBA00022475"/>
    </source>
</evidence>
<evidence type="ECO:0000256" key="1">
    <source>
        <dbReference type="ARBA" id="ARBA00004651"/>
    </source>
</evidence>
<dbReference type="PANTHER" id="PTHR36115">
    <property type="entry name" value="PROLINE-RICH ANTIGEN HOMOLOG-RELATED"/>
    <property type="match status" value="1"/>
</dbReference>
<dbReference type="PANTHER" id="PTHR36115:SF4">
    <property type="entry name" value="MEMBRANE PROTEIN"/>
    <property type="match status" value="1"/>
</dbReference>
<comment type="subcellular location">
    <subcellularLocation>
        <location evidence="1">Cell membrane</location>
        <topology evidence="1">Multi-pass membrane protein</topology>
    </subcellularLocation>
</comment>
<feature type="domain" description="RDD" evidence="7">
    <location>
        <begin position="23"/>
        <end position="152"/>
    </location>
</feature>
<reference evidence="8 9" key="1">
    <citation type="submission" date="2012-06" db="EMBL/GenBank/DDBJ databases">
        <title>Complete sequence of Thiocystis violascens DSM 198.</title>
        <authorList>
            <consortium name="US DOE Joint Genome Institute"/>
            <person name="Lucas S."/>
            <person name="Han J."/>
            <person name="Lapidus A."/>
            <person name="Cheng J.-F."/>
            <person name="Goodwin L."/>
            <person name="Pitluck S."/>
            <person name="Peters L."/>
            <person name="Ovchinnikova G."/>
            <person name="Teshima H."/>
            <person name="Detter J.C."/>
            <person name="Han C."/>
            <person name="Tapia R."/>
            <person name="Land M."/>
            <person name="Hauser L."/>
            <person name="Kyrpides N."/>
            <person name="Ivanova N."/>
            <person name="Pagani I."/>
            <person name="Vogl K."/>
            <person name="Liu Z."/>
            <person name="Frigaard N.-U."/>
            <person name="Bryant D."/>
            <person name="Woyke T."/>
        </authorList>
    </citation>
    <scope>NUCLEOTIDE SEQUENCE [LARGE SCALE GENOMIC DNA]</scope>
    <source>
        <strain evidence="9">ATCC 17096 / DSM 198 / 6111</strain>
    </source>
</reference>
<protein>
    <submittedName>
        <fullName evidence="8">Putative membrane protein/domain protein</fullName>
    </submittedName>
</protein>
<dbReference type="AlphaFoldDB" id="I3Y5G6"/>
<dbReference type="RefSeq" id="WP_014776742.1">
    <property type="nucleotide sequence ID" value="NC_018012.1"/>
</dbReference>
<dbReference type="STRING" id="765911.Thivi_0158"/>
<dbReference type="InterPro" id="IPR010432">
    <property type="entry name" value="RDD"/>
</dbReference>
<proteinExistence type="predicted"/>
<dbReference type="OrthoDB" id="9793824at2"/>
<keyword evidence="2" id="KW-1003">Cell membrane</keyword>